<organism evidence="11 12">
    <name type="scientific">Gymnopilus dilepis</name>
    <dbReference type="NCBI Taxonomy" id="231916"/>
    <lineage>
        <taxon>Eukaryota</taxon>
        <taxon>Fungi</taxon>
        <taxon>Dikarya</taxon>
        <taxon>Basidiomycota</taxon>
        <taxon>Agaricomycotina</taxon>
        <taxon>Agaricomycetes</taxon>
        <taxon>Agaricomycetidae</taxon>
        <taxon>Agaricales</taxon>
        <taxon>Agaricineae</taxon>
        <taxon>Hymenogastraceae</taxon>
        <taxon>Gymnopilus</taxon>
    </lineage>
</organism>
<keyword evidence="12" id="KW-1185">Reference proteome</keyword>
<comment type="cofactor">
    <cofactor evidence="1 9">
        <name>heme</name>
        <dbReference type="ChEBI" id="CHEBI:30413"/>
    </cofactor>
</comment>
<dbReference type="Pfam" id="PF00067">
    <property type="entry name" value="p450"/>
    <property type="match status" value="1"/>
</dbReference>
<evidence type="ECO:0000256" key="2">
    <source>
        <dbReference type="ARBA" id="ARBA00005179"/>
    </source>
</evidence>
<evidence type="ECO:0008006" key="13">
    <source>
        <dbReference type="Google" id="ProtNLM"/>
    </source>
</evidence>
<feature type="binding site" description="axial binding residue" evidence="9">
    <location>
        <position position="464"/>
    </location>
    <ligand>
        <name>heme</name>
        <dbReference type="ChEBI" id="CHEBI:30413"/>
    </ligand>
    <ligandPart>
        <name>Fe</name>
        <dbReference type="ChEBI" id="CHEBI:18248"/>
    </ligandPart>
</feature>
<dbReference type="InterPro" id="IPR002401">
    <property type="entry name" value="Cyt_P450_E_grp-I"/>
</dbReference>
<dbReference type="PANTHER" id="PTHR46300:SF5">
    <property type="entry name" value="CYTOCHROME P450"/>
    <property type="match status" value="1"/>
</dbReference>
<evidence type="ECO:0000256" key="8">
    <source>
        <dbReference type="ARBA" id="ARBA00023033"/>
    </source>
</evidence>
<evidence type="ECO:0000256" key="3">
    <source>
        <dbReference type="ARBA" id="ARBA00010617"/>
    </source>
</evidence>
<dbReference type="GO" id="GO:0005506">
    <property type="term" value="F:iron ion binding"/>
    <property type="evidence" value="ECO:0007669"/>
    <property type="project" value="InterPro"/>
</dbReference>
<comment type="pathway">
    <text evidence="2">Secondary metabolite biosynthesis.</text>
</comment>
<dbReference type="InterPro" id="IPR001128">
    <property type="entry name" value="Cyt_P450"/>
</dbReference>
<dbReference type="SUPFAM" id="SSF48264">
    <property type="entry name" value="Cytochrome P450"/>
    <property type="match status" value="1"/>
</dbReference>
<dbReference type="Gene3D" id="1.10.630.10">
    <property type="entry name" value="Cytochrome P450"/>
    <property type="match status" value="1"/>
</dbReference>
<evidence type="ECO:0000256" key="7">
    <source>
        <dbReference type="ARBA" id="ARBA00023004"/>
    </source>
</evidence>
<accession>A0A409WD08</accession>
<keyword evidence="10" id="KW-0812">Transmembrane</keyword>
<dbReference type="CDD" id="cd11065">
    <property type="entry name" value="CYP64-like"/>
    <property type="match status" value="1"/>
</dbReference>
<evidence type="ECO:0000313" key="12">
    <source>
        <dbReference type="Proteomes" id="UP000284706"/>
    </source>
</evidence>
<dbReference type="GO" id="GO:0016705">
    <property type="term" value="F:oxidoreductase activity, acting on paired donors, with incorporation or reduction of molecular oxygen"/>
    <property type="evidence" value="ECO:0007669"/>
    <property type="project" value="InterPro"/>
</dbReference>
<proteinExistence type="inferred from homology"/>
<dbReference type="OrthoDB" id="2789670at2759"/>
<dbReference type="Proteomes" id="UP000284706">
    <property type="component" value="Unassembled WGS sequence"/>
</dbReference>
<gene>
    <name evidence="11" type="ORF">CVT26_015387</name>
</gene>
<dbReference type="STRING" id="231916.A0A409WD08"/>
<keyword evidence="8" id="KW-0503">Monooxygenase</keyword>
<reference evidence="11 12" key="1">
    <citation type="journal article" date="2018" name="Evol. Lett.">
        <title>Horizontal gene cluster transfer increased hallucinogenic mushroom diversity.</title>
        <authorList>
            <person name="Reynolds H.T."/>
            <person name="Vijayakumar V."/>
            <person name="Gluck-Thaler E."/>
            <person name="Korotkin H.B."/>
            <person name="Matheny P.B."/>
            <person name="Slot J.C."/>
        </authorList>
    </citation>
    <scope>NUCLEOTIDE SEQUENCE [LARGE SCALE GENOMIC DNA]</scope>
    <source>
        <strain evidence="11 12">SRW20</strain>
    </source>
</reference>
<dbReference type="PRINTS" id="PR00463">
    <property type="entry name" value="EP450I"/>
</dbReference>
<evidence type="ECO:0000256" key="1">
    <source>
        <dbReference type="ARBA" id="ARBA00001971"/>
    </source>
</evidence>
<name>A0A409WD08_9AGAR</name>
<keyword evidence="5 9" id="KW-0479">Metal-binding</keyword>
<protein>
    <recommendedName>
        <fullName evidence="13">Cytochrome P450</fullName>
    </recommendedName>
</protein>
<keyword evidence="10" id="KW-1133">Transmembrane helix</keyword>
<dbReference type="GO" id="GO:0020037">
    <property type="term" value="F:heme binding"/>
    <property type="evidence" value="ECO:0007669"/>
    <property type="project" value="InterPro"/>
</dbReference>
<evidence type="ECO:0000256" key="10">
    <source>
        <dbReference type="SAM" id="Phobius"/>
    </source>
</evidence>
<evidence type="ECO:0000256" key="9">
    <source>
        <dbReference type="PIRSR" id="PIRSR602401-1"/>
    </source>
</evidence>
<keyword evidence="10" id="KW-0472">Membrane</keyword>
<comment type="similarity">
    <text evidence="3">Belongs to the cytochrome P450 family.</text>
</comment>
<sequence length="532" mass="59971">MGSLVTIAHCFSITMSNLTLAGSLLVVSAALLWILTTRSQNRPPLPPGPPADPIIGHLRMLPVEHSDIFFYELSKTYGKVAHLQIPGRTMIILNSAQAAIDLLDKKSGIYSDRAPSDVFKLMGWEHNSGFLPYGKRFHSHRKMLNEYFSHEKCADYLPFQTLEARRLVQNLFNNPERFNDHLNRFSTAIILRIDYGHEIVSDDDPYLKITADVGYCLTHCVPPGSNLVDLLPIMKYLPSWFPGTFPATQARSYKPIVDLLHDYPMQDVKKQMAEGTAKDSFLLTHIEGRQREGSDYPYSVDDVKGGSGVIFSAGADTTWSSISIFMLAMILYPEAQQQAQKEIDELLGPDRLPEFGDRPNLPYLECVLQETYRWNNAVPTGISLHLYLFQHYELICLQGIPHRSMEDDVYNGMFIPKGSIIVANTRGMTLDEDVYKDPHTFDPSRYLRGEPRPVGQYGFGRRICPGRYLADSSVWIALGSILSAFRLCPITGSDGKSIIPQEDFLSGITNHPKPFECMIIPRNEKARGIVEH</sequence>
<keyword evidence="4 9" id="KW-0349">Heme</keyword>
<dbReference type="AlphaFoldDB" id="A0A409WD08"/>
<evidence type="ECO:0000256" key="4">
    <source>
        <dbReference type="ARBA" id="ARBA00022617"/>
    </source>
</evidence>
<keyword evidence="7 9" id="KW-0408">Iron</keyword>
<comment type="caution">
    <text evidence="11">The sequence shown here is derived from an EMBL/GenBank/DDBJ whole genome shotgun (WGS) entry which is preliminary data.</text>
</comment>
<dbReference type="PANTHER" id="PTHR46300">
    <property type="entry name" value="P450, PUTATIVE (EUROFUNG)-RELATED-RELATED"/>
    <property type="match status" value="1"/>
</dbReference>
<dbReference type="InParanoid" id="A0A409WD08"/>
<feature type="transmembrane region" description="Helical" evidence="10">
    <location>
        <begin position="6"/>
        <end position="35"/>
    </location>
</feature>
<evidence type="ECO:0000313" key="11">
    <source>
        <dbReference type="EMBL" id="PPQ76379.1"/>
    </source>
</evidence>
<dbReference type="EMBL" id="NHYE01005166">
    <property type="protein sequence ID" value="PPQ76379.1"/>
    <property type="molecule type" value="Genomic_DNA"/>
</dbReference>
<dbReference type="GO" id="GO:0004497">
    <property type="term" value="F:monooxygenase activity"/>
    <property type="evidence" value="ECO:0007669"/>
    <property type="project" value="UniProtKB-KW"/>
</dbReference>
<dbReference type="InterPro" id="IPR050364">
    <property type="entry name" value="Cytochrome_P450_fung"/>
</dbReference>
<keyword evidence="6" id="KW-0560">Oxidoreductase</keyword>
<evidence type="ECO:0000256" key="6">
    <source>
        <dbReference type="ARBA" id="ARBA00023002"/>
    </source>
</evidence>
<dbReference type="InterPro" id="IPR036396">
    <property type="entry name" value="Cyt_P450_sf"/>
</dbReference>
<evidence type="ECO:0000256" key="5">
    <source>
        <dbReference type="ARBA" id="ARBA00022723"/>
    </source>
</evidence>